<dbReference type="Pfam" id="PF18895">
    <property type="entry name" value="T4SS_pilin"/>
    <property type="match status" value="1"/>
</dbReference>
<feature type="transmembrane region" description="Helical" evidence="1">
    <location>
        <begin position="36"/>
        <end position="59"/>
    </location>
</feature>
<proteinExistence type="predicted"/>
<dbReference type="AlphaFoldDB" id="A0A0H4T7G1"/>
<name>A0A0H4T7G1_9BACT</name>
<dbReference type="EMBL" id="KT006999">
    <property type="protein sequence ID" value="AKQ02367.1"/>
    <property type="molecule type" value="Genomic_DNA"/>
</dbReference>
<keyword evidence="1" id="KW-0812">Transmembrane</keyword>
<accession>A0A0H4T7G1</accession>
<evidence type="ECO:0000313" key="2">
    <source>
        <dbReference type="EMBL" id="AKQ02367.1"/>
    </source>
</evidence>
<evidence type="ECO:0000256" key="1">
    <source>
        <dbReference type="SAM" id="Phobius"/>
    </source>
</evidence>
<keyword evidence="1" id="KW-0472">Membrane</keyword>
<protein>
    <submittedName>
        <fullName evidence="2">Uncharacterized protein</fullName>
    </submittedName>
</protein>
<dbReference type="InterPro" id="IPR043993">
    <property type="entry name" value="T4SS_pilin"/>
</dbReference>
<sequence length="700" mass="75768">MLAFIWQLAQINPIGNPILRPDLRALNAPWDYFNDILPTLIGIGFIIGAIVFIFIFALGAFQWLTAGGDRGKLEDARRRITHSIVGLVILLLIYFIIQLVNQILGLNIGLIGIIPPPVTQPPPIEIPCDDTCNCYCPEGYHPADNSCVQYPTCTGEMCTCLPGDPTATPLPTERPLCVGNICLNSATDLNCTDLCTSLGFPGCNTIGTDPDDNADNGLVEIGSDRGCGVIGGGLNCNNITMNNTGYQCSGISADWTYCNCAPPPTPLPTIIITPAYGSDCAAGCDTAGGYTCVSVGTDDAASNSRYWTTGLAYGDCSQLGASCDTQMVNWGWTCPPNPTPGGRNVDWTNCACEPPAGFGYNYSCIGHPSCYAWDISPYPFDLTTVGRYSQAGGPCNGKAPGTCDFDIRTAWYRPTFNVYRDSVIASGMLYDYSCAGGSCSNLNQGVDLDNVSRYDQPNGPCVGQADCRFDTRAVQIDEAGDTRPIESISVGSTGYICTLDGNVLPSDGCTTWGIFDLNDVDRYNCAWTINSEDPGVTPPPPIPRNECSNYVGNPDVRMGPCYNKSDGQCIFNNRVVYFDPRLGADGLPKNEIVESITVGGTQYNYLRRTNPTRWLAWDANPISQLEVEHYKCARTYDDAYPTSAPPPLTEEEINSCYMWQNLEAGPCFGETGACYFDTRATYVERTNPMKLLDAITSQQK</sequence>
<keyword evidence="1" id="KW-1133">Transmembrane helix</keyword>
<reference evidence="2" key="1">
    <citation type="journal article" date="2015" name="ISME J.">
        <title>Aquifer environment selects for microbial species cohorts in sediment and groundwater.</title>
        <authorList>
            <person name="Hug L.A."/>
            <person name="Thomas B.C."/>
            <person name="Brown C.T."/>
            <person name="Frischkorn K.R."/>
            <person name="Williams K.H."/>
            <person name="Tringe S.G."/>
            <person name="Banfield J.F."/>
        </authorList>
    </citation>
    <scope>NUCLEOTIDE SEQUENCE</scope>
</reference>
<organism evidence="2">
    <name type="scientific">uncultured Microgenomates bacterium Rifle_16ft_4_minimus_37633</name>
    <dbReference type="NCBI Taxonomy" id="1665114"/>
    <lineage>
        <taxon>Bacteria</taxon>
        <taxon>Candidatus Microgenomatota</taxon>
        <taxon>environmental samples</taxon>
    </lineage>
</organism>
<feature type="transmembrane region" description="Helical" evidence="1">
    <location>
        <begin position="80"/>
        <end position="97"/>
    </location>
</feature>